<gene>
    <name evidence="1" type="ORF">EV194_101437</name>
</gene>
<name>A0A4R2GNE5_9BACT</name>
<proteinExistence type="predicted"/>
<dbReference type="EMBL" id="SLWK01000001">
    <property type="protein sequence ID" value="TCO10805.1"/>
    <property type="molecule type" value="Genomic_DNA"/>
</dbReference>
<keyword evidence="2" id="KW-1185">Reference proteome</keyword>
<evidence type="ECO:0000313" key="1">
    <source>
        <dbReference type="EMBL" id="TCO10805.1"/>
    </source>
</evidence>
<protein>
    <submittedName>
        <fullName evidence="1">Uncharacterized protein</fullName>
    </submittedName>
</protein>
<dbReference type="Proteomes" id="UP000295221">
    <property type="component" value="Unassembled WGS sequence"/>
</dbReference>
<reference evidence="1 2" key="1">
    <citation type="submission" date="2019-03" db="EMBL/GenBank/DDBJ databases">
        <title>Genomic Encyclopedia of Type Strains, Phase IV (KMG-IV): sequencing the most valuable type-strain genomes for metagenomic binning, comparative biology and taxonomic classification.</title>
        <authorList>
            <person name="Goeker M."/>
        </authorList>
    </citation>
    <scope>NUCLEOTIDE SEQUENCE [LARGE SCALE GENOMIC DNA]</scope>
    <source>
        <strain evidence="1 2">DSM 24179</strain>
    </source>
</reference>
<evidence type="ECO:0000313" key="2">
    <source>
        <dbReference type="Proteomes" id="UP000295221"/>
    </source>
</evidence>
<comment type="caution">
    <text evidence="1">The sequence shown here is derived from an EMBL/GenBank/DDBJ whole genome shotgun (WGS) entry which is preliminary data.</text>
</comment>
<accession>A0A4R2GNE5</accession>
<dbReference type="AlphaFoldDB" id="A0A4R2GNE5"/>
<organism evidence="1 2">
    <name type="scientific">Natronoflexus pectinivorans</name>
    <dbReference type="NCBI Taxonomy" id="682526"/>
    <lineage>
        <taxon>Bacteria</taxon>
        <taxon>Pseudomonadati</taxon>
        <taxon>Bacteroidota</taxon>
        <taxon>Bacteroidia</taxon>
        <taxon>Marinilabiliales</taxon>
        <taxon>Marinilabiliaceae</taxon>
        <taxon>Natronoflexus</taxon>
    </lineage>
</organism>
<sequence length="34" mass="3879">MPLNFKGVVVRNVDTSFFKAILLTSVSRLRNVKQ</sequence>